<evidence type="ECO:0000259" key="1">
    <source>
        <dbReference type="Pfam" id="PF04230"/>
    </source>
</evidence>
<dbReference type="Proteomes" id="UP000464954">
    <property type="component" value="Chromosome"/>
</dbReference>
<dbReference type="InterPro" id="IPR007345">
    <property type="entry name" value="Polysacch_pyruvyl_Trfase"/>
</dbReference>
<dbReference type="GO" id="GO:0016740">
    <property type="term" value="F:transferase activity"/>
    <property type="evidence" value="ECO:0007669"/>
    <property type="project" value="UniProtKB-KW"/>
</dbReference>
<keyword evidence="3" id="KW-1185">Reference proteome</keyword>
<keyword evidence="2" id="KW-0808">Transferase</keyword>
<evidence type="ECO:0000313" key="3">
    <source>
        <dbReference type="Proteomes" id="UP000464954"/>
    </source>
</evidence>
<proteinExistence type="predicted"/>
<reference evidence="2 3" key="1">
    <citation type="submission" date="2020-01" db="EMBL/GenBank/DDBJ databases">
        <title>Ponticoccus aerotolerans gen. nov., sp. nov., an anaerobic bacterium and proposal of Ponticoccusceae fam. nov., Ponticoccusles ord. nov. and Ponticoccuse classis nov. in the phylum Kiritimatiellaeota.</title>
        <authorList>
            <person name="Zhou L.Y."/>
            <person name="Du Z.J."/>
        </authorList>
    </citation>
    <scope>NUCLEOTIDE SEQUENCE [LARGE SCALE GENOMIC DNA]</scope>
    <source>
        <strain evidence="2 3">S-5007</strain>
    </source>
</reference>
<dbReference type="EMBL" id="CP047593">
    <property type="protein sequence ID" value="QHI70186.1"/>
    <property type="molecule type" value="Genomic_DNA"/>
</dbReference>
<evidence type="ECO:0000313" key="2">
    <source>
        <dbReference type="EMBL" id="QHI70186.1"/>
    </source>
</evidence>
<sequence length="350" mass="40341">MKYLQNQGHEVEIIDYKPLYLSTRMELFAVTPKWRSRRLAVRVAYLVAKFFVRIWVNARSCKKEFDDFKNTFMCVTRDRYRNNSELKKNPPPADVYVAGSDQIWNTNSENGRDPAFYLDFAPPEIRRVSYAASFSVSEIMPEYKDFVRGMIQRLDSVSVRERRGVEILKSIGLSEGVHVLDPVFLLGRSFWDGFSGKKISGKYILVYDFDGNDGLREFAKEQAKERGLKIYSVNNYKRTSYADVDYYRAGPQEFLSLVKNAEVVVGNSFHALAFSLIFEKDFYVFCRSRHQVNSRMEDLLDLVGLSDRMICHAEQASSPSVIDYEVVGKVLAAHIEQSKRYLNGAICGDF</sequence>
<dbReference type="KEGG" id="taer:GT409_12295"/>
<organism evidence="2 3">
    <name type="scientific">Tichowtungia aerotolerans</name>
    <dbReference type="NCBI Taxonomy" id="2697043"/>
    <lineage>
        <taxon>Bacteria</taxon>
        <taxon>Pseudomonadati</taxon>
        <taxon>Kiritimatiellota</taxon>
        <taxon>Tichowtungiia</taxon>
        <taxon>Tichowtungiales</taxon>
        <taxon>Tichowtungiaceae</taxon>
        <taxon>Tichowtungia</taxon>
    </lineage>
</organism>
<name>A0A6P1MEY9_9BACT</name>
<feature type="domain" description="Polysaccharide pyruvyl transferase" evidence="1">
    <location>
        <begin position="2"/>
        <end position="285"/>
    </location>
</feature>
<protein>
    <submittedName>
        <fullName evidence="2">Polysaccharide pyruvyl transferase family protein</fullName>
    </submittedName>
</protein>
<dbReference type="AlphaFoldDB" id="A0A6P1MEY9"/>
<accession>A0A6P1MEY9</accession>
<dbReference type="Pfam" id="PF04230">
    <property type="entry name" value="PS_pyruv_trans"/>
    <property type="match status" value="1"/>
</dbReference>
<gene>
    <name evidence="2" type="ORF">GT409_12295</name>
</gene>